<protein>
    <recommendedName>
        <fullName evidence="1">DUF5060 domain-containing protein</fullName>
    </recommendedName>
</protein>
<gene>
    <name evidence="2" type="ORF">COV24_00180</name>
</gene>
<feature type="non-terminal residue" evidence="2">
    <location>
        <position position="383"/>
    </location>
</feature>
<evidence type="ECO:0000313" key="2">
    <source>
        <dbReference type="EMBL" id="PIR43930.1"/>
    </source>
</evidence>
<dbReference type="InterPro" id="IPR013783">
    <property type="entry name" value="Ig-like_fold"/>
</dbReference>
<reference evidence="2 3" key="1">
    <citation type="submission" date="2017-09" db="EMBL/GenBank/DDBJ databases">
        <title>Depth-based differentiation of microbial function through sediment-hosted aquifers and enrichment of novel symbionts in the deep terrestrial subsurface.</title>
        <authorList>
            <person name="Probst A.J."/>
            <person name="Ladd B."/>
            <person name="Jarett J.K."/>
            <person name="Geller-Mcgrath D.E."/>
            <person name="Sieber C.M."/>
            <person name="Emerson J.B."/>
            <person name="Anantharaman K."/>
            <person name="Thomas B.C."/>
            <person name="Malmstrom R."/>
            <person name="Stieglmeier M."/>
            <person name="Klingl A."/>
            <person name="Woyke T."/>
            <person name="Ryan C.M."/>
            <person name="Banfield J.F."/>
        </authorList>
    </citation>
    <scope>NUCLEOTIDE SEQUENCE [LARGE SCALE GENOMIC DNA]</scope>
    <source>
        <strain evidence="2">CG10_big_fil_rev_8_21_14_0_10_32_10</strain>
    </source>
</reference>
<dbReference type="Gene3D" id="2.60.40.10">
    <property type="entry name" value="Immunoglobulins"/>
    <property type="match status" value="1"/>
</dbReference>
<organism evidence="2 3">
    <name type="scientific">candidate division WWE3 bacterium CG10_big_fil_rev_8_21_14_0_10_32_10</name>
    <dbReference type="NCBI Taxonomy" id="1975090"/>
    <lineage>
        <taxon>Bacteria</taxon>
        <taxon>Katanobacteria</taxon>
    </lineage>
</organism>
<dbReference type="Gene3D" id="3.20.20.80">
    <property type="entry name" value="Glycosidases"/>
    <property type="match status" value="1"/>
</dbReference>
<feature type="domain" description="DUF5060" evidence="1">
    <location>
        <begin position="31"/>
        <end position="105"/>
    </location>
</feature>
<evidence type="ECO:0000313" key="3">
    <source>
        <dbReference type="Proteomes" id="UP000230214"/>
    </source>
</evidence>
<dbReference type="Proteomes" id="UP000230214">
    <property type="component" value="Unassembled WGS sequence"/>
</dbReference>
<sequence length="383" mass="43355">MSAIKKISFLFVLLLPIIFISNTKQVKAADIELYNYFETQVTNNNSYTNPFFDVDLNVQLTSPSSQTYDFFGFYDGNGLGGQTGNIWKIRFMCMEQGTWNWQASFSDNTPGSSGTFNCVSGNISGPLKVNPNNNLWFQQSNGNNFYPKWYNMAELPYLPSDEQQNLIDTYLGSQSTSGYNYNMVSITTAQAKNYTDNNLNSNTYETPIFSLYVNQSGTTDYTQFDLNSWKRLDNLIQSLAQKNVYVYFYDGIFNTPISNFPTDTATRQKYVKYYLAREGAFYNTILTLGTGPISTALNFFYFIPVGRYFEQIDPFNKIFTVYKSQNVNVSTNTETWIKTGSLAYPEYFTNPGDGGTASDATIANNYIKKFTPVDAGGNINKPV</sequence>
<dbReference type="InterPro" id="IPR032260">
    <property type="entry name" value="DUF5060"/>
</dbReference>
<dbReference type="AlphaFoldDB" id="A0A2H0RBT5"/>
<evidence type="ECO:0000259" key="1">
    <source>
        <dbReference type="Pfam" id="PF16586"/>
    </source>
</evidence>
<name>A0A2H0RBT5_UNCKA</name>
<dbReference type="Pfam" id="PF16586">
    <property type="entry name" value="DUF5060"/>
    <property type="match status" value="1"/>
</dbReference>
<comment type="caution">
    <text evidence="2">The sequence shown here is derived from an EMBL/GenBank/DDBJ whole genome shotgun (WGS) entry which is preliminary data.</text>
</comment>
<accession>A0A2H0RBT5</accession>
<proteinExistence type="predicted"/>
<dbReference type="EMBL" id="PCXU01000002">
    <property type="protein sequence ID" value="PIR43930.1"/>
    <property type="molecule type" value="Genomic_DNA"/>
</dbReference>